<dbReference type="Pfam" id="PF00171">
    <property type="entry name" value="Aldedh"/>
    <property type="match status" value="1"/>
</dbReference>
<dbReference type="RefSeq" id="WP_150458549.1">
    <property type="nucleotide sequence ID" value="NZ_VYKK01000015.1"/>
</dbReference>
<dbReference type="PROSITE" id="PS00070">
    <property type="entry name" value="ALDEHYDE_DEHYDR_CYS"/>
    <property type="match status" value="1"/>
</dbReference>
<dbReference type="PANTHER" id="PTHR11699">
    <property type="entry name" value="ALDEHYDE DEHYDROGENASE-RELATED"/>
    <property type="match status" value="1"/>
</dbReference>
<reference evidence="6 7" key="1">
    <citation type="submission" date="2019-09" db="EMBL/GenBank/DDBJ databases">
        <title>Bacillus ochoae sp. nov., Paenibacillus whitsoniae sp. nov., Paenibacillus spiritus sp. nov. Isolated from the Mars Exploration Rover during spacecraft assembly.</title>
        <authorList>
            <person name="Seuylemezian A."/>
            <person name="Vaishampayan P."/>
        </authorList>
    </citation>
    <scope>NUCLEOTIDE SEQUENCE [LARGE SCALE GENOMIC DNA]</scope>
    <source>
        <strain evidence="6 7">MER_111</strain>
    </source>
</reference>
<proteinExistence type="inferred from homology"/>
<dbReference type="InterPro" id="IPR015590">
    <property type="entry name" value="Aldehyde_DH_dom"/>
</dbReference>
<organism evidence="6 7">
    <name type="scientific">Paenibacillus spiritus</name>
    <dbReference type="NCBI Taxonomy" id="2496557"/>
    <lineage>
        <taxon>Bacteria</taxon>
        <taxon>Bacillati</taxon>
        <taxon>Bacillota</taxon>
        <taxon>Bacilli</taxon>
        <taxon>Bacillales</taxon>
        <taxon>Paenibacillaceae</taxon>
        <taxon>Paenibacillus</taxon>
    </lineage>
</organism>
<evidence type="ECO:0000256" key="2">
    <source>
        <dbReference type="ARBA" id="ARBA00023002"/>
    </source>
</evidence>
<dbReference type="Gene3D" id="3.40.309.10">
    <property type="entry name" value="Aldehyde Dehydrogenase, Chain A, domain 2"/>
    <property type="match status" value="1"/>
</dbReference>
<dbReference type="Gene3D" id="3.40.605.10">
    <property type="entry name" value="Aldehyde Dehydrogenase, Chain A, domain 1"/>
    <property type="match status" value="1"/>
</dbReference>
<feature type="active site" evidence="3">
    <location>
        <position position="238"/>
    </location>
</feature>
<dbReference type="AlphaFoldDB" id="A0A5J5G8Z2"/>
<evidence type="ECO:0000256" key="1">
    <source>
        <dbReference type="ARBA" id="ARBA00009986"/>
    </source>
</evidence>
<dbReference type="FunFam" id="3.40.309.10:FF:000012">
    <property type="entry name" value="Betaine aldehyde dehydrogenase"/>
    <property type="match status" value="1"/>
</dbReference>
<dbReference type="OrthoDB" id="20170at2"/>
<protein>
    <submittedName>
        <fullName evidence="6">Aldehyde dehydrogenase family protein</fullName>
    </submittedName>
</protein>
<dbReference type="GO" id="GO:0016620">
    <property type="term" value="F:oxidoreductase activity, acting on the aldehyde or oxo group of donors, NAD or NADP as acceptor"/>
    <property type="evidence" value="ECO:0007669"/>
    <property type="project" value="InterPro"/>
</dbReference>
<dbReference type="InterPro" id="IPR016160">
    <property type="entry name" value="Ald_DH_CS_CYS"/>
</dbReference>
<sequence>MADSIRKIEKMYSVNPSTKQVLAEFKMMSRGEIENSIIAAAEAQKAWRRTPAPIRGEFLFKIAQLLEEQVEEWGRLVTEEVGKCLRDGIGEIQRSISFLRFFAGEGYRMKGETIPSRQPDIFSYTKQQPVGTVGVITPWNVPLAIPVWKIAPALVAGNAIVWKPAPQALIISRKFIDLLEEAGLPRNLVTMLIADGPLVSEVFAENKLINAVTFTGSTRTGRIIHQALAPRGIRFQAEMGGKNPFIILPDADLERACQDIVSGGLLDAGQRCTATSRIFVHEAVYEKFRDQIVRTLEKVKIGLPMDESSIIGPVVDQGQYDTIRRYIEIAKSEGAVLLYGEDEPEEEWAKNGYFIKPKLFDRVTQDMTIANEEIFGPVLALLQFSDLKECLKLCNSIEYGLSSSIYTKDIASAMEYIDEIESGLVHVNIPSTYSEPQMPFGGIKATGIGGFREQGSHAILFYTEWKTVYVRA</sequence>
<feature type="domain" description="Aldehyde dehydrogenase" evidence="5">
    <location>
        <begin position="9"/>
        <end position="468"/>
    </location>
</feature>
<name>A0A5J5G8Z2_9BACL</name>
<dbReference type="Proteomes" id="UP000367750">
    <property type="component" value="Unassembled WGS sequence"/>
</dbReference>
<comment type="caution">
    <text evidence="6">The sequence shown here is derived from an EMBL/GenBank/DDBJ whole genome shotgun (WGS) entry which is preliminary data.</text>
</comment>
<evidence type="ECO:0000259" key="5">
    <source>
        <dbReference type="Pfam" id="PF00171"/>
    </source>
</evidence>
<keyword evidence="7" id="KW-1185">Reference proteome</keyword>
<evidence type="ECO:0000256" key="4">
    <source>
        <dbReference type="RuleBase" id="RU003345"/>
    </source>
</evidence>
<evidence type="ECO:0000313" key="6">
    <source>
        <dbReference type="EMBL" id="KAA9004197.1"/>
    </source>
</evidence>
<dbReference type="SUPFAM" id="SSF53720">
    <property type="entry name" value="ALDH-like"/>
    <property type="match status" value="1"/>
</dbReference>
<dbReference type="EMBL" id="VYKK01000015">
    <property type="protein sequence ID" value="KAA9004197.1"/>
    <property type="molecule type" value="Genomic_DNA"/>
</dbReference>
<evidence type="ECO:0000256" key="3">
    <source>
        <dbReference type="PROSITE-ProRule" id="PRU10007"/>
    </source>
</evidence>
<keyword evidence="2 4" id="KW-0560">Oxidoreductase</keyword>
<dbReference type="InterPro" id="IPR016163">
    <property type="entry name" value="Ald_DH_C"/>
</dbReference>
<dbReference type="InterPro" id="IPR016161">
    <property type="entry name" value="Ald_DH/histidinol_DH"/>
</dbReference>
<evidence type="ECO:0000313" key="7">
    <source>
        <dbReference type="Proteomes" id="UP000367750"/>
    </source>
</evidence>
<dbReference type="InterPro" id="IPR016162">
    <property type="entry name" value="Ald_DH_N"/>
</dbReference>
<dbReference type="PROSITE" id="PS00687">
    <property type="entry name" value="ALDEHYDE_DEHYDR_GLU"/>
    <property type="match status" value="1"/>
</dbReference>
<accession>A0A5J5G8Z2</accession>
<gene>
    <name evidence="6" type="ORF">F4V43_12440</name>
</gene>
<comment type="similarity">
    <text evidence="1 4">Belongs to the aldehyde dehydrogenase family.</text>
</comment>
<dbReference type="InterPro" id="IPR029510">
    <property type="entry name" value="Ald_DH_CS_GLU"/>
</dbReference>